<name>A0A1Q8QWB9_9FIRM</name>
<organism evidence="2 3">
    <name type="scientific">Desulfosporosinus metallidurans</name>
    <dbReference type="NCBI Taxonomy" id="1888891"/>
    <lineage>
        <taxon>Bacteria</taxon>
        <taxon>Bacillati</taxon>
        <taxon>Bacillota</taxon>
        <taxon>Clostridia</taxon>
        <taxon>Eubacteriales</taxon>
        <taxon>Desulfitobacteriaceae</taxon>
        <taxon>Desulfosporosinus</taxon>
    </lineage>
</organism>
<keyword evidence="1" id="KW-1133">Transmembrane helix</keyword>
<evidence type="ECO:0000256" key="1">
    <source>
        <dbReference type="SAM" id="Phobius"/>
    </source>
</evidence>
<reference evidence="2 3" key="1">
    <citation type="submission" date="2016-09" db="EMBL/GenBank/DDBJ databases">
        <title>Complete genome of Desulfosporosinus sp. OL.</title>
        <authorList>
            <person name="Mardanov A."/>
            <person name="Beletsky A."/>
            <person name="Panova A."/>
            <person name="Karnachuk O."/>
            <person name="Ravin N."/>
        </authorList>
    </citation>
    <scope>NUCLEOTIDE SEQUENCE [LARGE SCALE GENOMIC DNA]</scope>
    <source>
        <strain evidence="2 3">OL</strain>
    </source>
</reference>
<proteinExistence type="predicted"/>
<accession>A0A1Q8QWB9</accession>
<dbReference type="EMBL" id="MLBF01000016">
    <property type="protein sequence ID" value="OLN31657.1"/>
    <property type="molecule type" value="Genomic_DNA"/>
</dbReference>
<comment type="caution">
    <text evidence="2">The sequence shown here is derived from an EMBL/GenBank/DDBJ whole genome shotgun (WGS) entry which is preliminary data.</text>
</comment>
<dbReference type="Proteomes" id="UP000186102">
    <property type="component" value="Unassembled WGS sequence"/>
</dbReference>
<dbReference type="AlphaFoldDB" id="A0A1Q8QWB9"/>
<evidence type="ECO:0000313" key="2">
    <source>
        <dbReference type="EMBL" id="OLN31657.1"/>
    </source>
</evidence>
<evidence type="ECO:0000313" key="3">
    <source>
        <dbReference type="Proteomes" id="UP000186102"/>
    </source>
</evidence>
<evidence type="ECO:0008006" key="4">
    <source>
        <dbReference type="Google" id="ProtNLM"/>
    </source>
</evidence>
<dbReference type="STRING" id="1888891.DSOL_2524"/>
<keyword evidence="1" id="KW-0812">Transmembrane</keyword>
<sequence length="49" mass="5405">MLSPLMIGIVAEKYSIGYGIALMGISYALCALIPGLFIREKMYDPKSHK</sequence>
<feature type="transmembrane region" description="Helical" evidence="1">
    <location>
        <begin position="16"/>
        <end position="38"/>
    </location>
</feature>
<gene>
    <name evidence="2" type="ORF">DSOL_2524</name>
</gene>
<keyword evidence="3" id="KW-1185">Reference proteome</keyword>
<protein>
    <recommendedName>
        <fullName evidence="4">Major facilitator superfamily (MFS) profile domain-containing protein</fullName>
    </recommendedName>
</protein>
<keyword evidence="1" id="KW-0472">Membrane</keyword>